<dbReference type="AlphaFoldDB" id="A0A0F9R674"/>
<gene>
    <name evidence="1" type="ORF">LCGC14_0932120</name>
</gene>
<sequence>MNLQELKKQMPEIFEKIKEDVRRVYGRHRAGLNLGLIEMGIYRGGFIGGMHFHPGTNIVMNKTPLKIILKEQPYKVVWAYTYHILLHEYIHSLGILNEQQCRMVTLKISEEVFMEPDHPVIVLAKNGIGTYFPNLHLIYGPPDLRPEGIPIEYVYEFDKQSYDFYS</sequence>
<accession>A0A0F9R674</accession>
<organism evidence="1">
    <name type="scientific">marine sediment metagenome</name>
    <dbReference type="NCBI Taxonomy" id="412755"/>
    <lineage>
        <taxon>unclassified sequences</taxon>
        <taxon>metagenomes</taxon>
        <taxon>ecological metagenomes</taxon>
    </lineage>
</organism>
<comment type="caution">
    <text evidence="1">The sequence shown here is derived from an EMBL/GenBank/DDBJ whole genome shotgun (WGS) entry which is preliminary data.</text>
</comment>
<proteinExistence type="predicted"/>
<name>A0A0F9R674_9ZZZZ</name>
<reference evidence="1" key="1">
    <citation type="journal article" date="2015" name="Nature">
        <title>Complex archaea that bridge the gap between prokaryotes and eukaryotes.</title>
        <authorList>
            <person name="Spang A."/>
            <person name="Saw J.H."/>
            <person name="Jorgensen S.L."/>
            <person name="Zaremba-Niedzwiedzka K."/>
            <person name="Martijn J."/>
            <person name="Lind A.E."/>
            <person name="van Eijk R."/>
            <person name="Schleper C."/>
            <person name="Guy L."/>
            <person name="Ettema T.J."/>
        </authorList>
    </citation>
    <scope>NUCLEOTIDE SEQUENCE</scope>
</reference>
<evidence type="ECO:0000313" key="1">
    <source>
        <dbReference type="EMBL" id="KKN20781.1"/>
    </source>
</evidence>
<evidence type="ECO:0008006" key="2">
    <source>
        <dbReference type="Google" id="ProtNLM"/>
    </source>
</evidence>
<dbReference type="EMBL" id="LAZR01003209">
    <property type="protein sequence ID" value="KKN20781.1"/>
    <property type="molecule type" value="Genomic_DNA"/>
</dbReference>
<protein>
    <recommendedName>
        <fullName evidence="2">SprT-like domain-containing protein</fullName>
    </recommendedName>
</protein>